<dbReference type="EMBL" id="VSSQ01000016">
    <property type="protein sequence ID" value="MPL61791.1"/>
    <property type="molecule type" value="Genomic_DNA"/>
</dbReference>
<protein>
    <submittedName>
        <fullName evidence="2">Uncharacterized protein</fullName>
    </submittedName>
</protein>
<evidence type="ECO:0000313" key="2">
    <source>
        <dbReference type="EMBL" id="MPL61791.1"/>
    </source>
</evidence>
<keyword evidence="1" id="KW-1133">Transmembrane helix</keyword>
<accession>A0A644T7A2</accession>
<gene>
    <name evidence="2" type="ORF">SDC9_07380</name>
</gene>
<sequence length="270" mass="30287">MKKPNMKNILKRITIIDVLIIICIIGAVIFAFMYTSGSEDKTESISFDSSSMNKFAEKYLSFYQDGEVVKTQVGGYNATTGKYQELSGTVVWVDDDYGANVQVLIDLDGDSSNKPILARLYKDEKPADIYIEHITLETNGEKYKNVTEIEANPKNITSLSDLTNQLGNNTNYTITTKIATDEKDSKTYQNLYNTMFLNGRKESVTSVSENIYDQIQIIMATPKEINIASAIFGTINGETGLITIRIYNSTPEDIKNVENNFDVLNIRKIT</sequence>
<keyword evidence="1" id="KW-0472">Membrane</keyword>
<keyword evidence="1" id="KW-0812">Transmembrane</keyword>
<organism evidence="2">
    <name type="scientific">bioreactor metagenome</name>
    <dbReference type="NCBI Taxonomy" id="1076179"/>
    <lineage>
        <taxon>unclassified sequences</taxon>
        <taxon>metagenomes</taxon>
        <taxon>ecological metagenomes</taxon>
    </lineage>
</organism>
<dbReference type="AlphaFoldDB" id="A0A644T7A2"/>
<reference evidence="2" key="1">
    <citation type="submission" date="2019-08" db="EMBL/GenBank/DDBJ databases">
        <authorList>
            <person name="Kucharzyk K."/>
            <person name="Murdoch R.W."/>
            <person name="Higgins S."/>
            <person name="Loffler F."/>
        </authorList>
    </citation>
    <scope>NUCLEOTIDE SEQUENCE</scope>
</reference>
<name>A0A644T7A2_9ZZZZ</name>
<comment type="caution">
    <text evidence="2">The sequence shown here is derived from an EMBL/GenBank/DDBJ whole genome shotgun (WGS) entry which is preliminary data.</text>
</comment>
<proteinExistence type="predicted"/>
<feature type="transmembrane region" description="Helical" evidence="1">
    <location>
        <begin position="12"/>
        <end position="34"/>
    </location>
</feature>
<evidence type="ECO:0000256" key="1">
    <source>
        <dbReference type="SAM" id="Phobius"/>
    </source>
</evidence>